<organism evidence="2 3">
    <name type="scientific">Didymodactylos carnosus</name>
    <dbReference type="NCBI Taxonomy" id="1234261"/>
    <lineage>
        <taxon>Eukaryota</taxon>
        <taxon>Metazoa</taxon>
        <taxon>Spiralia</taxon>
        <taxon>Gnathifera</taxon>
        <taxon>Rotifera</taxon>
        <taxon>Eurotatoria</taxon>
        <taxon>Bdelloidea</taxon>
        <taxon>Philodinida</taxon>
        <taxon>Philodinidae</taxon>
        <taxon>Didymodactylos</taxon>
    </lineage>
</organism>
<name>A0A8S2SJ15_9BILA</name>
<evidence type="ECO:0000313" key="2">
    <source>
        <dbReference type="EMBL" id="CAF4226292.1"/>
    </source>
</evidence>
<sequence length="236" mass="27031">MERLRSLDTVEWVVEAIEGTTDLTSKNFEELGDRQKKNRLLDLNDQLDEFAAANDISVNQVIGFLLRQRNYQNNKKLAALGTQLYKTGDIDHSMSELSLDETIAFKSHLDISRNQLDYCTTFLSPFVRIPKREYLRNYAKNLLPKLGVLEMAPEHRKTDVVIENSMKDLKVRTMESGLGGADCLLCTSRRADWKDVSKIEDPDYFAINHTAEKTLDTYKTLLRADGELEKTTGDYN</sequence>
<dbReference type="EMBL" id="CAJOBA010049676">
    <property type="protein sequence ID" value="CAF4226292.1"/>
    <property type="molecule type" value="Genomic_DNA"/>
</dbReference>
<evidence type="ECO:0000313" key="1">
    <source>
        <dbReference type="EMBL" id="CAF1427527.1"/>
    </source>
</evidence>
<protein>
    <submittedName>
        <fullName evidence="2">Uncharacterized protein</fullName>
    </submittedName>
</protein>
<dbReference type="Proteomes" id="UP000682733">
    <property type="component" value="Unassembled WGS sequence"/>
</dbReference>
<evidence type="ECO:0000313" key="3">
    <source>
        <dbReference type="Proteomes" id="UP000682733"/>
    </source>
</evidence>
<dbReference type="Proteomes" id="UP000677228">
    <property type="component" value="Unassembled WGS sequence"/>
</dbReference>
<accession>A0A8S2SJ15</accession>
<comment type="caution">
    <text evidence="2">The sequence shown here is derived from an EMBL/GenBank/DDBJ whole genome shotgun (WGS) entry which is preliminary data.</text>
</comment>
<dbReference type="AlphaFoldDB" id="A0A8S2SJ15"/>
<gene>
    <name evidence="1" type="ORF">OVA965_LOCUS33912</name>
    <name evidence="2" type="ORF">TMI583_LOCUS34814</name>
</gene>
<reference evidence="2" key="1">
    <citation type="submission" date="2021-02" db="EMBL/GenBank/DDBJ databases">
        <authorList>
            <person name="Nowell W R."/>
        </authorList>
    </citation>
    <scope>NUCLEOTIDE SEQUENCE</scope>
</reference>
<feature type="non-terminal residue" evidence="2">
    <location>
        <position position="1"/>
    </location>
</feature>
<proteinExistence type="predicted"/>
<dbReference type="EMBL" id="CAJNOK010027901">
    <property type="protein sequence ID" value="CAF1427527.1"/>
    <property type="molecule type" value="Genomic_DNA"/>
</dbReference>